<name>A0ABQ7U6V3_SOLTU</name>
<proteinExistence type="predicted"/>
<comment type="caution">
    <text evidence="3">The sequence shown here is derived from an EMBL/GenBank/DDBJ whole genome shotgun (WGS) entry which is preliminary data.</text>
</comment>
<accession>A0ABQ7U6V3</accession>
<dbReference type="Proteomes" id="UP000826656">
    <property type="component" value="Unassembled WGS sequence"/>
</dbReference>
<evidence type="ECO:0000256" key="2">
    <source>
        <dbReference type="SAM" id="MobiDB-lite"/>
    </source>
</evidence>
<dbReference type="EMBL" id="JAIVGD010000026">
    <property type="protein sequence ID" value="KAH0742521.1"/>
    <property type="molecule type" value="Genomic_DNA"/>
</dbReference>
<feature type="coiled-coil region" evidence="1">
    <location>
        <begin position="619"/>
        <end position="646"/>
    </location>
</feature>
<keyword evidence="1" id="KW-0175">Coiled coil</keyword>
<feature type="region of interest" description="Disordered" evidence="2">
    <location>
        <begin position="1"/>
        <end position="150"/>
    </location>
</feature>
<protein>
    <submittedName>
        <fullName evidence="3">Uncharacterized protein</fullName>
    </submittedName>
</protein>
<reference evidence="3 4" key="1">
    <citation type="journal article" date="2021" name="bioRxiv">
        <title>Chromosome-scale and haplotype-resolved genome assembly of a tetraploid potato cultivar.</title>
        <authorList>
            <person name="Sun H."/>
            <person name="Jiao W.-B."/>
            <person name="Krause K."/>
            <person name="Campoy J.A."/>
            <person name="Goel M."/>
            <person name="Folz-Donahue K."/>
            <person name="Kukat C."/>
            <person name="Huettel B."/>
            <person name="Schneeberger K."/>
        </authorList>
    </citation>
    <scope>NUCLEOTIDE SEQUENCE [LARGE SCALE GENOMIC DNA]</scope>
    <source>
        <strain evidence="3">SolTubOtavaFocal</strain>
        <tissue evidence="3">Leaves</tissue>
    </source>
</reference>
<feature type="compositionally biased region" description="Basic residues" evidence="2">
    <location>
        <begin position="86"/>
        <end position="95"/>
    </location>
</feature>
<keyword evidence="4" id="KW-1185">Reference proteome</keyword>
<evidence type="ECO:0000256" key="1">
    <source>
        <dbReference type="SAM" id="Coils"/>
    </source>
</evidence>
<gene>
    <name evidence="3" type="ORF">KY290_035564</name>
</gene>
<evidence type="ECO:0000313" key="3">
    <source>
        <dbReference type="EMBL" id="KAH0742521.1"/>
    </source>
</evidence>
<organism evidence="3 4">
    <name type="scientific">Solanum tuberosum</name>
    <name type="common">Potato</name>
    <dbReference type="NCBI Taxonomy" id="4113"/>
    <lineage>
        <taxon>Eukaryota</taxon>
        <taxon>Viridiplantae</taxon>
        <taxon>Streptophyta</taxon>
        <taxon>Embryophyta</taxon>
        <taxon>Tracheophyta</taxon>
        <taxon>Spermatophyta</taxon>
        <taxon>Magnoliopsida</taxon>
        <taxon>eudicotyledons</taxon>
        <taxon>Gunneridae</taxon>
        <taxon>Pentapetalae</taxon>
        <taxon>asterids</taxon>
        <taxon>lamiids</taxon>
        <taxon>Solanales</taxon>
        <taxon>Solanaceae</taxon>
        <taxon>Solanoideae</taxon>
        <taxon>Solaneae</taxon>
        <taxon>Solanum</taxon>
    </lineage>
</organism>
<evidence type="ECO:0000313" key="4">
    <source>
        <dbReference type="Proteomes" id="UP000826656"/>
    </source>
</evidence>
<feature type="coiled-coil region" evidence="1">
    <location>
        <begin position="283"/>
        <end position="359"/>
    </location>
</feature>
<sequence length="666" mass="75725">MSIDDSYMQDDKRKVGSVNELSGKRCSLRERVAPNLYIPVQFEPRPRTPGRPRKQRSDVTASQPSRRRPGRPPKQNSDEMPASQPSRRRSGRPRRKISDAVSPPTPPSGSSREVPVQVSANAPEPVTPPPGPPLGSTSHSPLEVPFNSEDEQIETKLKINPLLRLKKPPRTNQTPEMLDEELKKVILKVQYILVQKLLTSGNDDVDCMVHQANTTFSYLKGFGVDYGSFYKDVTEYIEHRYNLRDAEREETSLSFSVWGGSYLNAMRTANDVDEVIVRTHGEHEKVKEKIGSLKRHIEVLKQELERMEHEDERLKRDMIKYKVAQEVAEAKRQELGTQLEVAQAKLREIKQRKNAALAEIPPGSTKFVPRNIETPTIYPHQSEKFMDDFERGGRRLPQKQIAVPAEASSMAMPTIPSGSNINTPLLIIDEEEQKDEKINLNPLSLLSPPPNPRLRINDFSSSHINEESKTMISHVKSVLVFQLTSGSTKNIEAMIKCANNAFFNLDFLEADYSSFYNNVRDFIAYHYDLLIAKRQREMQSFPIELKTRYENAITCANDLKDEISQTQGHIAMVMKKKESLERQIVDAMELIGKLKECVAVLKQEEGALKYEEQKCVVAYEIANHEVQKISNQAEAAKNVLREIDQRENAALNGIESSFRRLKSIQS</sequence>